<dbReference type="EMBL" id="MU151071">
    <property type="protein sequence ID" value="KAF9452488.1"/>
    <property type="molecule type" value="Genomic_DNA"/>
</dbReference>
<dbReference type="SUPFAM" id="SSF52833">
    <property type="entry name" value="Thioredoxin-like"/>
    <property type="match status" value="1"/>
</dbReference>
<dbReference type="SFLD" id="SFLDG01151">
    <property type="entry name" value="Main.2:_Nu-like"/>
    <property type="match status" value="1"/>
</dbReference>
<dbReference type="PANTHER" id="PTHR44051:SF8">
    <property type="entry name" value="GLUTATHIONE S-TRANSFERASE GSTA"/>
    <property type="match status" value="1"/>
</dbReference>
<gene>
    <name evidence="5" type="ORF">P691DRAFT_660957</name>
</gene>
<dbReference type="PANTHER" id="PTHR44051">
    <property type="entry name" value="GLUTATHIONE S-TRANSFERASE-RELATED"/>
    <property type="match status" value="1"/>
</dbReference>
<dbReference type="InterPro" id="IPR010987">
    <property type="entry name" value="Glutathione-S-Trfase_C-like"/>
</dbReference>
<evidence type="ECO:0000313" key="5">
    <source>
        <dbReference type="EMBL" id="KAF9452488.1"/>
    </source>
</evidence>
<dbReference type="InterPro" id="IPR040079">
    <property type="entry name" value="Glutathione_S-Trfase"/>
</dbReference>
<evidence type="ECO:0000256" key="2">
    <source>
        <dbReference type="RuleBase" id="RU003494"/>
    </source>
</evidence>
<sequence>MSQKPILLYTWRTPNGQASSVYLEELKAAYPGFDYDVKDLNIMTNIQKEEWFIKINPNGRIPAITDRKRNDFNVFETSAILLYLAQHYDPEFKFWFNPNTDANNYSEMLQWIFFVHGGLGPMQGQAHHFRLYAPEKIPYGINRYVNETKRLYGVLEIRLKDRDWLAGPGRGKYTLAEIKTFPWLRYHENAGIETLDEFPNVKAWLARAEARAASKTGLNVPPA</sequence>
<dbReference type="AlphaFoldDB" id="A0A9P5XKE2"/>
<dbReference type="SFLD" id="SFLDS00019">
    <property type="entry name" value="Glutathione_Transferase_(cytos"/>
    <property type="match status" value="1"/>
</dbReference>
<keyword evidence="6" id="KW-1185">Reference proteome</keyword>
<evidence type="ECO:0000313" key="6">
    <source>
        <dbReference type="Proteomes" id="UP000807342"/>
    </source>
</evidence>
<dbReference type="InterPro" id="IPR004045">
    <property type="entry name" value="Glutathione_S-Trfase_N"/>
</dbReference>
<dbReference type="OrthoDB" id="422574at2759"/>
<proteinExistence type="inferred from homology"/>
<dbReference type="SUPFAM" id="SSF47616">
    <property type="entry name" value="GST C-terminal domain-like"/>
    <property type="match status" value="1"/>
</dbReference>
<comment type="caution">
    <text evidence="5">The sequence shown here is derived from an EMBL/GenBank/DDBJ whole genome shotgun (WGS) entry which is preliminary data.</text>
</comment>
<dbReference type="Pfam" id="PF02798">
    <property type="entry name" value="GST_N"/>
    <property type="match status" value="1"/>
</dbReference>
<dbReference type="PROSITE" id="PS50405">
    <property type="entry name" value="GST_CTER"/>
    <property type="match status" value="1"/>
</dbReference>
<dbReference type="InterPro" id="IPR036282">
    <property type="entry name" value="Glutathione-S-Trfase_C_sf"/>
</dbReference>
<dbReference type="SFLD" id="SFLDG00358">
    <property type="entry name" value="Main_(cytGST)"/>
    <property type="match status" value="1"/>
</dbReference>
<evidence type="ECO:0000256" key="1">
    <source>
        <dbReference type="ARBA" id="ARBA00007409"/>
    </source>
</evidence>
<comment type="similarity">
    <text evidence="1 2">Belongs to the GST superfamily.</text>
</comment>
<dbReference type="InterPro" id="IPR036249">
    <property type="entry name" value="Thioredoxin-like_sf"/>
</dbReference>
<dbReference type="InterPro" id="IPR004046">
    <property type="entry name" value="GST_C"/>
</dbReference>
<organism evidence="5 6">
    <name type="scientific">Macrolepiota fuliginosa MF-IS2</name>
    <dbReference type="NCBI Taxonomy" id="1400762"/>
    <lineage>
        <taxon>Eukaryota</taxon>
        <taxon>Fungi</taxon>
        <taxon>Dikarya</taxon>
        <taxon>Basidiomycota</taxon>
        <taxon>Agaricomycotina</taxon>
        <taxon>Agaricomycetes</taxon>
        <taxon>Agaricomycetidae</taxon>
        <taxon>Agaricales</taxon>
        <taxon>Agaricineae</taxon>
        <taxon>Agaricaceae</taxon>
        <taxon>Macrolepiota</taxon>
    </lineage>
</organism>
<protein>
    <submittedName>
        <fullName evidence="5">Glutathione S-transferase</fullName>
    </submittedName>
</protein>
<dbReference type="Proteomes" id="UP000807342">
    <property type="component" value="Unassembled WGS sequence"/>
</dbReference>
<accession>A0A9P5XKE2</accession>
<dbReference type="CDD" id="cd03048">
    <property type="entry name" value="GST_N_Ure2p_like"/>
    <property type="match status" value="1"/>
</dbReference>
<dbReference type="Pfam" id="PF00043">
    <property type="entry name" value="GST_C"/>
    <property type="match status" value="1"/>
</dbReference>
<dbReference type="Gene3D" id="3.40.30.10">
    <property type="entry name" value="Glutaredoxin"/>
    <property type="match status" value="1"/>
</dbReference>
<evidence type="ECO:0000259" key="4">
    <source>
        <dbReference type="PROSITE" id="PS50405"/>
    </source>
</evidence>
<dbReference type="PROSITE" id="PS50404">
    <property type="entry name" value="GST_NTER"/>
    <property type="match status" value="1"/>
</dbReference>
<feature type="domain" description="GST C-terminal" evidence="4">
    <location>
        <begin position="101"/>
        <end position="223"/>
    </location>
</feature>
<feature type="domain" description="GST N-terminal" evidence="3">
    <location>
        <begin position="3"/>
        <end position="92"/>
    </location>
</feature>
<reference evidence="5" key="1">
    <citation type="submission" date="2020-11" db="EMBL/GenBank/DDBJ databases">
        <authorList>
            <consortium name="DOE Joint Genome Institute"/>
            <person name="Ahrendt S."/>
            <person name="Riley R."/>
            <person name="Andreopoulos W."/>
            <person name="Labutti K."/>
            <person name="Pangilinan J."/>
            <person name="Ruiz-Duenas F.J."/>
            <person name="Barrasa J.M."/>
            <person name="Sanchez-Garcia M."/>
            <person name="Camarero S."/>
            <person name="Miyauchi S."/>
            <person name="Serrano A."/>
            <person name="Linde D."/>
            <person name="Babiker R."/>
            <person name="Drula E."/>
            <person name="Ayuso-Fernandez I."/>
            <person name="Pacheco R."/>
            <person name="Padilla G."/>
            <person name="Ferreira P."/>
            <person name="Barriuso J."/>
            <person name="Kellner H."/>
            <person name="Castanera R."/>
            <person name="Alfaro M."/>
            <person name="Ramirez L."/>
            <person name="Pisabarro A.G."/>
            <person name="Kuo A."/>
            <person name="Tritt A."/>
            <person name="Lipzen A."/>
            <person name="He G."/>
            <person name="Yan M."/>
            <person name="Ng V."/>
            <person name="Cullen D."/>
            <person name="Martin F."/>
            <person name="Rosso M.-N."/>
            <person name="Henrissat B."/>
            <person name="Hibbett D."/>
            <person name="Martinez A.T."/>
            <person name="Grigoriev I.V."/>
        </authorList>
    </citation>
    <scope>NUCLEOTIDE SEQUENCE</scope>
    <source>
        <strain evidence="5">MF-IS2</strain>
    </source>
</reference>
<evidence type="ECO:0000259" key="3">
    <source>
        <dbReference type="PROSITE" id="PS50404"/>
    </source>
</evidence>
<dbReference type="Gene3D" id="1.20.1050.10">
    <property type="match status" value="1"/>
</dbReference>
<name>A0A9P5XKE2_9AGAR</name>